<evidence type="ECO:0000256" key="4">
    <source>
        <dbReference type="ARBA" id="ARBA00023284"/>
    </source>
</evidence>
<evidence type="ECO:0000256" key="1">
    <source>
        <dbReference type="ARBA" id="ARBA00004196"/>
    </source>
</evidence>
<sequence>MKKYSILFIFGILLCSCHNDKFTVKGTISGADGKTLYLEASEITRNLILDSVKLDAGGEYKFSAPAPQYPEFYRLRIGNAHIDFSVDSTETVTIDSQFPGFASDYRVSGSESSEKMKIVSQASQALKEKTDKAMVDMKMPGVDQRLITEKFLDDIADYKKEMNQILYSNPRSAVAYYIIFQQIDGKSIYDPYDKEDSKAIRAVATQYDFFYKESVRAKQLHKMAIEALAEMRAAENSIRVDTTSGAIDISLPDEYGHIQKLSSLKGNVVLLDFTAYQTDYSPQYNITLANIYKKYKDKGFEIYQVSLDNDENFWKVSASNLPWISVWDADSQSSRNAALYNVQKLPTSFLLDRNGSIKTRVESMKSLENEIKKLL</sequence>
<dbReference type="Gene3D" id="3.40.30.10">
    <property type="entry name" value="Glutaredoxin"/>
    <property type="match status" value="1"/>
</dbReference>
<protein>
    <submittedName>
        <fullName evidence="6">Thioredoxin-like domain-containing protein</fullName>
    </submittedName>
</protein>
<evidence type="ECO:0000313" key="6">
    <source>
        <dbReference type="EMBL" id="MCP9610639.1"/>
    </source>
</evidence>
<dbReference type="CDD" id="cd02966">
    <property type="entry name" value="TlpA_like_family"/>
    <property type="match status" value="1"/>
</dbReference>
<evidence type="ECO:0000313" key="7">
    <source>
        <dbReference type="Proteomes" id="UP001205603"/>
    </source>
</evidence>
<dbReference type="Pfam" id="PF13905">
    <property type="entry name" value="Thioredoxin_8"/>
    <property type="match status" value="1"/>
</dbReference>
<keyword evidence="2" id="KW-0201">Cytochrome c-type biogenesis</keyword>
<name>A0ABT1MDC1_9BACT</name>
<evidence type="ECO:0000256" key="2">
    <source>
        <dbReference type="ARBA" id="ARBA00022748"/>
    </source>
</evidence>
<dbReference type="EMBL" id="JANDHW010000001">
    <property type="protein sequence ID" value="MCP9610639.1"/>
    <property type="molecule type" value="Genomic_DNA"/>
</dbReference>
<dbReference type="InterPro" id="IPR012336">
    <property type="entry name" value="Thioredoxin-like_fold"/>
</dbReference>
<keyword evidence="3" id="KW-1015">Disulfide bond</keyword>
<dbReference type="PANTHER" id="PTHR42852">
    <property type="entry name" value="THIOL:DISULFIDE INTERCHANGE PROTEIN DSBE"/>
    <property type="match status" value="1"/>
</dbReference>
<proteinExistence type="predicted"/>
<dbReference type="RefSeq" id="WP_255025168.1">
    <property type="nucleotide sequence ID" value="NZ_JANDHW010000001.1"/>
</dbReference>
<dbReference type="InterPro" id="IPR013766">
    <property type="entry name" value="Thioredoxin_domain"/>
</dbReference>
<dbReference type="PROSITE" id="PS51352">
    <property type="entry name" value="THIOREDOXIN_2"/>
    <property type="match status" value="1"/>
</dbReference>
<dbReference type="InterPro" id="IPR036249">
    <property type="entry name" value="Thioredoxin-like_sf"/>
</dbReference>
<comment type="subcellular location">
    <subcellularLocation>
        <location evidence="1">Cell envelope</location>
    </subcellularLocation>
</comment>
<evidence type="ECO:0000256" key="3">
    <source>
        <dbReference type="ARBA" id="ARBA00023157"/>
    </source>
</evidence>
<dbReference type="Pfam" id="PF14289">
    <property type="entry name" value="DUF4369"/>
    <property type="match status" value="1"/>
</dbReference>
<keyword evidence="4" id="KW-0676">Redox-active center</keyword>
<evidence type="ECO:0000259" key="5">
    <source>
        <dbReference type="PROSITE" id="PS51352"/>
    </source>
</evidence>
<accession>A0ABT1MDC1</accession>
<dbReference type="InterPro" id="IPR025380">
    <property type="entry name" value="DUF4369"/>
</dbReference>
<dbReference type="Proteomes" id="UP001205603">
    <property type="component" value="Unassembled WGS sequence"/>
</dbReference>
<comment type="caution">
    <text evidence="6">The sequence shown here is derived from an EMBL/GenBank/DDBJ whole genome shotgun (WGS) entry which is preliminary data.</text>
</comment>
<gene>
    <name evidence="6" type="ORF">NMU02_00830</name>
</gene>
<reference evidence="6 7" key="1">
    <citation type="submission" date="2022-07" db="EMBL/GenBank/DDBJ databases">
        <title>Fecal culturing of patients with breast cancer.</title>
        <authorList>
            <person name="Teng N.M.Y."/>
            <person name="Kiu R."/>
            <person name="Evans R."/>
            <person name="Baker D.J."/>
            <person name="Zenner C."/>
            <person name="Robinson S.D."/>
            <person name="Hall L.J."/>
        </authorList>
    </citation>
    <scope>NUCLEOTIDE SEQUENCE [LARGE SCALE GENOMIC DNA]</scope>
    <source>
        <strain evidence="6 7">LH1063</strain>
    </source>
</reference>
<feature type="domain" description="Thioredoxin" evidence="5">
    <location>
        <begin position="240"/>
        <end position="375"/>
    </location>
</feature>
<dbReference type="PANTHER" id="PTHR42852:SF6">
    <property type="entry name" value="THIOL:DISULFIDE INTERCHANGE PROTEIN DSBE"/>
    <property type="match status" value="1"/>
</dbReference>
<organism evidence="6 7">
    <name type="scientific">Coprobacter tertius</name>
    <dbReference type="NCBI Taxonomy" id="2944915"/>
    <lineage>
        <taxon>Bacteria</taxon>
        <taxon>Pseudomonadati</taxon>
        <taxon>Bacteroidota</taxon>
        <taxon>Bacteroidia</taxon>
        <taxon>Bacteroidales</taxon>
        <taxon>Barnesiellaceae</taxon>
        <taxon>Coprobacter</taxon>
    </lineage>
</organism>
<dbReference type="InterPro" id="IPR050553">
    <property type="entry name" value="Thioredoxin_ResA/DsbE_sf"/>
</dbReference>
<dbReference type="PROSITE" id="PS51257">
    <property type="entry name" value="PROKAR_LIPOPROTEIN"/>
    <property type="match status" value="1"/>
</dbReference>
<keyword evidence="7" id="KW-1185">Reference proteome</keyword>
<dbReference type="SUPFAM" id="SSF52833">
    <property type="entry name" value="Thioredoxin-like"/>
    <property type="match status" value="1"/>
</dbReference>